<keyword evidence="1" id="KW-0472">Membrane</keyword>
<organism evidence="2 3">
    <name type="scientific">Saccoglossus kowalevskii</name>
    <name type="common">Acorn worm</name>
    <dbReference type="NCBI Taxonomy" id="10224"/>
    <lineage>
        <taxon>Eukaryota</taxon>
        <taxon>Metazoa</taxon>
        <taxon>Hemichordata</taxon>
        <taxon>Enteropneusta</taxon>
        <taxon>Harrimaniidae</taxon>
        <taxon>Saccoglossus</taxon>
    </lineage>
</organism>
<keyword evidence="1" id="KW-0812">Transmembrane</keyword>
<name>A0ABM0GSC0_SACKO</name>
<keyword evidence="2" id="KW-1185">Reference proteome</keyword>
<evidence type="ECO:0000256" key="1">
    <source>
        <dbReference type="SAM" id="Phobius"/>
    </source>
</evidence>
<gene>
    <name evidence="3" type="primary">LOC100371418</name>
</gene>
<dbReference type="Proteomes" id="UP000694865">
    <property type="component" value="Unplaced"/>
</dbReference>
<dbReference type="RefSeq" id="XP_002736282.1">
    <property type="nucleotide sequence ID" value="XM_002736236.1"/>
</dbReference>
<reference evidence="3" key="1">
    <citation type="submission" date="2025-08" db="UniProtKB">
        <authorList>
            <consortium name="RefSeq"/>
        </authorList>
    </citation>
    <scope>IDENTIFICATION</scope>
    <source>
        <tissue evidence="3">Testes</tissue>
    </source>
</reference>
<dbReference type="CDD" id="cd11296">
    <property type="entry name" value="O-FucT_like"/>
    <property type="match status" value="1"/>
</dbReference>
<evidence type="ECO:0000313" key="2">
    <source>
        <dbReference type="Proteomes" id="UP000694865"/>
    </source>
</evidence>
<dbReference type="GeneID" id="100371418"/>
<sequence>MSYVKQCRGDSCGYSAPVMWTVRKIIKASIIIYSLVFFITVAKQLCLKQFQNRPTSSNVKVREKNASNEDESGYFPESQIISTKVVAAVSADQVKNAPSNKLPLKTRYLLPVIHSGGQNVQFLAFKRATTFAYVHNRTIVATPFFLHGGDARGWTMEHWRDFNITFDTDVLQEIVPVATLEDFKAQCTGKIKALHVTLHGITKTAHILNNILKLGPISSENLRRISSSYDEDPLGDETCVAFLLPHDLQDPDREMTELIDSHFVRSPVIQRAVDAVCKHACNGGRLLAIHWRNRTGEPCVHFLHYPEVKAKCAKDLPFAVRAAHVVGHSLKLYMDAENYNCLFVAHPNYSMVIKKLFI</sequence>
<protein>
    <submittedName>
        <fullName evidence="3">Uncharacterized protein LOC100371418</fullName>
    </submittedName>
</protein>
<proteinExistence type="predicted"/>
<feature type="transmembrane region" description="Helical" evidence="1">
    <location>
        <begin position="25"/>
        <end position="46"/>
    </location>
</feature>
<evidence type="ECO:0000313" key="3">
    <source>
        <dbReference type="RefSeq" id="XP_002736282.1"/>
    </source>
</evidence>
<accession>A0ABM0GSC0</accession>
<keyword evidence="1" id="KW-1133">Transmembrane helix</keyword>